<protein>
    <submittedName>
        <fullName evidence="1">Uncharacterized protein</fullName>
    </submittedName>
</protein>
<gene>
    <name evidence="1" type="ORF">CEXT_1621</name>
</gene>
<evidence type="ECO:0000313" key="2">
    <source>
        <dbReference type="Proteomes" id="UP001054945"/>
    </source>
</evidence>
<sequence length="97" mass="11056">MGQLRSAVPPGNQLVRRRVQAEVAGWRKISSAFETFTFLMILLRENSLQLNFLVVDKGEWKWNPLCLGPGHSVCQMEQEISTKQSTLALMPEDHQKC</sequence>
<name>A0AAV4XGE3_CAEEX</name>
<accession>A0AAV4XGE3</accession>
<reference evidence="1 2" key="1">
    <citation type="submission" date="2021-06" db="EMBL/GenBank/DDBJ databases">
        <title>Caerostris extrusa draft genome.</title>
        <authorList>
            <person name="Kono N."/>
            <person name="Arakawa K."/>
        </authorList>
    </citation>
    <scope>NUCLEOTIDE SEQUENCE [LARGE SCALE GENOMIC DNA]</scope>
</reference>
<dbReference type="EMBL" id="BPLR01017736">
    <property type="protein sequence ID" value="GIY94031.1"/>
    <property type="molecule type" value="Genomic_DNA"/>
</dbReference>
<organism evidence="1 2">
    <name type="scientific">Caerostris extrusa</name>
    <name type="common">Bark spider</name>
    <name type="synonym">Caerostris bankana</name>
    <dbReference type="NCBI Taxonomy" id="172846"/>
    <lineage>
        <taxon>Eukaryota</taxon>
        <taxon>Metazoa</taxon>
        <taxon>Ecdysozoa</taxon>
        <taxon>Arthropoda</taxon>
        <taxon>Chelicerata</taxon>
        <taxon>Arachnida</taxon>
        <taxon>Araneae</taxon>
        <taxon>Araneomorphae</taxon>
        <taxon>Entelegynae</taxon>
        <taxon>Araneoidea</taxon>
        <taxon>Araneidae</taxon>
        <taxon>Caerostris</taxon>
    </lineage>
</organism>
<proteinExistence type="predicted"/>
<dbReference type="Proteomes" id="UP001054945">
    <property type="component" value="Unassembled WGS sequence"/>
</dbReference>
<evidence type="ECO:0000313" key="1">
    <source>
        <dbReference type="EMBL" id="GIY94031.1"/>
    </source>
</evidence>
<keyword evidence="2" id="KW-1185">Reference proteome</keyword>
<dbReference type="AlphaFoldDB" id="A0AAV4XGE3"/>
<comment type="caution">
    <text evidence="1">The sequence shown here is derived from an EMBL/GenBank/DDBJ whole genome shotgun (WGS) entry which is preliminary data.</text>
</comment>